<keyword evidence="1" id="KW-0472">Membrane</keyword>
<sequence length="185" mass="22158">MNKVIYRMFWDYEREEEWLNQMAAKGWALVHYFWARYEFEPCHPDAYIYRIELLSRKRTDLKSRKYLQFLKESDITPIAFYMNWVYLRKSAGGEPFQLYTDLDSRIAHYQRVKNMWLGIILAELAGSGINFSIGLSAVFYEVHLSGWLNIATGFLLLIGSSMLFLYSRRLERKIKQLEAERLIRE</sequence>
<reference evidence="2 3" key="1">
    <citation type="submission" date="2022-05" db="EMBL/GenBank/DDBJ databases">
        <title>Sporolactobacillus sp nov CPB3-1, isolated from tree bark (Mangifera indica L.).</title>
        <authorList>
            <person name="Phuengjayaem S."/>
            <person name="Tanasupawat S."/>
        </authorList>
    </citation>
    <scope>NUCLEOTIDE SEQUENCE [LARGE SCALE GENOMIC DNA]</scope>
    <source>
        <strain evidence="2 3">CPB3-1</strain>
    </source>
</reference>
<organism evidence="2 3">
    <name type="scientific">Sporolactobacillus mangiferae</name>
    <dbReference type="NCBI Taxonomy" id="2940498"/>
    <lineage>
        <taxon>Bacteria</taxon>
        <taxon>Bacillati</taxon>
        <taxon>Bacillota</taxon>
        <taxon>Bacilli</taxon>
        <taxon>Bacillales</taxon>
        <taxon>Sporolactobacillaceae</taxon>
        <taxon>Sporolactobacillus</taxon>
    </lineage>
</organism>
<protein>
    <submittedName>
        <fullName evidence="2">DUF2812 domain-containing protein</fullName>
    </submittedName>
</protein>
<dbReference type="InterPro" id="IPR021359">
    <property type="entry name" value="DUF2812"/>
</dbReference>
<keyword evidence="3" id="KW-1185">Reference proteome</keyword>
<evidence type="ECO:0000313" key="3">
    <source>
        <dbReference type="Proteomes" id="UP001203004"/>
    </source>
</evidence>
<dbReference type="EMBL" id="JAMAST010000023">
    <property type="protein sequence ID" value="MCL1632830.1"/>
    <property type="molecule type" value="Genomic_DNA"/>
</dbReference>
<dbReference type="Pfam" id="PF11193">
    <property type="entry name" value="DUF2812"/>
    <property type="match status" value="1"/>
</dbReference>
<dbReference type="RefSeq" id="WP_249103461.1">
    <property type="nucleotide sequence ID" value="NZ_JAMAST010000023.1"/>
</dbReference>
<evidence type="ECO:0000313" key="2">
    <source>
        <dbReference type="EMBL" id="MCL1632830.1"/>
    </source>
</evidence>
<keyword evidence="1" id="KW-0812">Transmembrane</keyword>
<accession>A0ABT0MES4</accession>
<dbReference type="Proteomes" id="UP001203004">
    <property type="component" value="Unassembled WGS sequence"/>
</dbReference>
<gene>
    <name evidence="2" type="ORF">M3N64_12960</name>
</gene>
<name>A0ABT0MES4_9BACL</name>
<keyword evidence="1" id="KW-1133">Transmembrane helix</keyword>
<feature type="transmembrane region" description="Helical" evidence="1">
    <location>
        <begin position="115"/>
        <end position="140"/>
    </location>
</feature>
<feature type="transmembrane region" description="Helical" evidence="1">
    <location>
        <begin position="146"/>
        <end position="166"/>
    </location>
</feature>
<evidence type="ECO:0000256" key="1">
    <source>
        <dbReference type="SAM" id="Phobius"/>
    </source>
</evidence>
<comment type="caution">
    <text evidence="2">The sequence shown here is derived from an EMBL/GenBank/DDBJ whole genome shotgun (WGS) entry which is preliminary data.</text>
</comment>
<proteinExistence type="predicted"/>